<dbReference type="InterPro" id="IPR009045">
    <property type="entry name" value="Zn_M74/Hedgehog-like"/>
</dbReference>
<feature type="active site" description="Proton donor/acceptor" evidence="9">
    <location>
        <position position="189"/>
    </location>
</feature>
<evidence type="ECO:0000256" key="4">
    <source>
        <dbReference type="ARBA" id="ARBA00022801"/>
    </source>
</evidence>
<dbReference type="PANTHER" id="PTHR43126:SF2">
    <property type="entry name" value="D-ALANYL-D-ALANINE DIPEPTIDASE"/>
    <property type="match status" value="1"/>
</dbReference>
<dbReference type="SUPFAM" id="SSF55166">
    <property type="entry name" value="Hedgehog/DD-peptidase"/>
    <property type="match status" value="1"/>
</dbReference>
<evidence type="ECO:0000256" key="1">
    <source>
        <dbReference type="ARBA" id="ARBA00001362"/>
    </source>
</evidence>
<comment type="function">
    <text evidence="9 10">Catalyzes hydrolysis of the D-alanyl-D-alanine dipeptide.</text>
</comment>
<evidence type="ECO:0000256" key="5">
    <source>
        <dbReference type="ARBA" id="ARBA00022833"/>
    </source>
</evidence>
<evidence type="ECO:0000256" key="10">
    <source>
        <dbReference type="PIRNR" id="PIRNR026671"/>
    </source>
</evidence>
<keyword evidence="3 9" id="KW-0479">Metal-binding</keyword>
<keyword evidence="6 9" id="KW-0224">Dipeptidase</keyword>
<evidence type="ECO:0000256" key="3">
    <source>
        <dbReference type="ARBA" id="ARBA00022723"/>
    </source>
</evidence>
<dbReference type="PIRSF" id="PIRSF026671">
    <property type="entry name" value="AA_dipeptidase"/>
    <property type="match status" value="1"/>
</dbReference>
<comment type="catalytic activity">
    <reaction evidence="1 9 10">
        <text>D-alanyl-D-alanine + H2O = 2 D-alanine</text>
        <dbReference type="Rhea" id="RHEA:20661"/>
        <dbReference type="ChEBI" id="CHEBI:15377"/>
        <dbReference type="ChEBI" id="CHEBI:57416"/>
        <dbReference type="ChEBI" id="CHEBI:57822"/>
        <dbReference type="EC" id="3.4.13.22"/>
    </reaction>
</comment>
<evidence type="ECO:0000313" key="12">
    <source>
        <dbReference type="Proteomes" id="UP000622707"/>
    </source>
</evidence>
<organism evidence="11 12">
    <name type="scientific">Ramlibacter alkalitolerans</name>
    <dbReference type="NCBI Taxonomy" id="2039631"/>
    <lineage>
        <taxon>Bacteria</taxon>
        <taxon>Pseudomonadati</taxon>
        <taxon>Pseudomonadota</taxon>
        <taxon>Betaproteobacteria</taxon>
        <taxon>Burkholderiales</taxon>
        <taxon>Comamonadaceae</taxon>
        <taxon>Ramlibacter</taxon>
    </lineage>
</organism>
<feature type="site" description="Transition state stabilizer" evidence="9">
    <location>
        <position position="88"/>
    </location>
</feature>
<accession>A0ABS1JQH9</accession>
<sequence>MPGAAILAGLMRCEDIASHPDFRPLSSLAGVAVELRYAGVNNFVGRNLYGSLDCAWLHHLAAAGLERATAMLAREAPGHHLLILDALRPHRVQLELWDFLEGTDLRQYVADPARGSIHSFGLAIDATLVDAAGEELDMGSGYDEMIELSHPVLEARHLASGALTPEQHRNRELLRRVLLASGFNGISNEWWHFDMLDRSHVRQHFTRID</sequence>
<comment type="caution">
    <text evidence="11">The sequence shown here is derived from an EMBL/GenBank/DDBJ whole genome shotgun (WGS) entry which is preliminary data.</text>
</comment>
<name>A0ABS1JQH9_9BURK</name>
<gene>
    <name evidence="9" type="primary">ddpX</name>
    <name evidence="11" type="ORF">JI746_15570</name>
</gene>
<keyword evidence="12" id="KW-1185">Reference proteome</keyword>
<proteinExistence type="inferred from homology"/>
<dbReference type="CDD" id="cd14840">
    <property type="entry name" value="D-Ala-D-Ala_dipeptidase_Aad"/>
    <property type="match status" value="1"/>
</dbReference>
<dbReference type="InterPro" id="IPR000755">
    <property type="entry name" value="A_A_dipeptidase"/>
</dbReference>
<dbReference type="EMBL" id="JAEQND010000008">
    <property type="protein sequence ID" value="MBL0426533.1"/>
    <property type="molecule type" value="Genomic_DNA"/>
</dbReference>
<dbReference type="Proteomes" id="UP000622707">
    <property type="component" value="Unassembled WGS sequence"/>
</dbReference>
<evidence type="ECO:0000256" key="8">
    <source>
        <dbReference type="ARBA" id="ARBA00023316"/>
    </source>
</evidence>
<dbReference type="Gene3D" id="3.30.1380.10">
    <property type="match status" value="1"/>
</dbReference>
<evidence type="ECO:0000256" key="6">
    <source>
        <dbReference type="ARBA" id="ARBA00022997"/>
    </source>
</evidence>
<dbReference type="Pfam" id="PF01427">
    <property type="entry name" value="Peptidase_M15"/>
    <property type="match status" value="1"/>
</dbReference>
<keyword evidence="8 10" id="KW-0961">Cell wall biogenesis/degradation</keyword>
<dbReference type="PANTHER" id="PTHR43126">
    <property type="entry name" value="D-ALANYL-D-ALANINE DIPEPTIDASE"/>
    <property type="match status" value="1"/>
</dbReference>
<dbReference type="EC" id="3.4.13.22" evidence="9 10"/>
<keyword evidence="4 9" id="KW-0378">Hydrolase</keyword>
<comment type="similarity">
    <text evidence="9 10">Belongs to the peptidase M15D family.</text>
</comment>
<comment type="cofactor">
    <cofactor evidence="9">
        <name>Zn(2+)</name>
        <dbReference type="ChEBI" id="CHEBI:29105"/>
    </cofactor>
    <text evidence="9">Binds 1 zinc ion per subunit.</text>
</comment>
<evidence type="ECO:0000256" key="9">
    <source>
        <dbReference type="HAMAP-Rule" id="MF_01924"/>
    </source>
</evidence>
<dbReference type="HAMAP" id="MF_01924">
    <property type="entry name" value="A_A_dipeptidase"/>
    <property type="match status" value="1"/>
</dbReference>
<evidence type="ECO:0000256" key="7">
    <source>
        <dbReference type="ARBA" id="ARBA00023049"/>
    </source>
</evidence>
<evidence type="ECO:0000256" key="2">
    <source>
        <dbReference type="ARBA" id="ARBA00022670"/>
    </source>
</evidence>
<reference evidence="11 12" key="1">
    <citation type="journal article" date="2017" name="Int. J. Syst. Evol. Microbiol.">
        <title>Ramlibacter alkalitolerans sp. nov., alkali-tolerant bacterium isolated from soil of ginseng.</title>
        <authorList>
            <person name="Lee D.H."/>
            <person name="Cha C.J."/>
        </authorList>
    </citation>
    <scope>NUCLEOTIDE SEQUENCE [LARGE SCALE GENOMIC DNA]</scope>
    <source>
        <strain evidence="11 12">KACC 19305</strain>
    </source>
</reference>
<keyword evidence="2 9" id="KW-0645">Protease</keyword>
<keyword evidence="7 9" id="KW-0482">Metalloprotease</keyword>
<feature type="binding site" evidence="9">
    <location>
        <position position="192"/>
    </location>
    <ligand>
        <name>Zn(2+)</name>
        <dbReference type="ChEBI" id="CHEBI:29105"/>
        <note>catalytic</note>
    </ligand>
</feature>
<protein>
    <recommendedName>
        <fullName evidence="9 10">D-alanyl-D-alanine dipeptidase</fullName>
        <shortName evidence="9 10">D-Ala-D-Ala dipeptidase</shortName>
        <ecNumber evidence="9 10">3.4.13.22</ecNumber>
    </recommendedName>
</protein>
<feature type="binding site" evidence="9">
    <location>
        <position position="118"/>
    </location>
    <ligand>
        <name>Zn(2+)</name>
        <dbReference type="ChEBI" id="CHEBI:29105"/>
        <note>catalytic</note>
    </ligand>
</feature>
<feature type="binding site" evidence="9">
    <location>
        <position position="125"/>
    </location>
    <ligand>
        <name>Zn(2+)</name>
        <dbReference type="ChEBI" id="CHEBI:29105"/>
        <note>catalytic</note>
    </ligand>
</feature>
<keyword evidence="5 9" id="KW-0862">Zinc</keyword>
<evidence type="ECO:0000313" key="11">
    <source>
        <dbReference type="EMBL" id="MBL0426533.1"/>
    </source>
</evidence>